<evidence type="ECO:0000313" key="7">
    <source>
        <dbReference type="EMBL" id="MYM41771.1"/>
    </source>
</evidence>
<dbReference type="Pfam" id="PF08479">
    <property type="entry name" value="POTRA_2"/>
    <property type="match status" value="1"/>
</dbReference>
<accession>A0ABW9VQU1</accession>
<dbReference type="InterPro" id="IPR051544">
    <property type="entry name" value="TPS_OM_transporter"/>
</dbReference>
<sequence>MLAGAVLASALLLPALSRAADDDIVRFEISRFEVQGNSLLSGAEIDTALAPYTGRNKDFGDVQRALETLEAIYHGRGYRIVTVELPEQELNGGKVLLRVVETRIGRVRVVNNQYFDEANIRRTLPALQEGRSPDLTALSANLKLVNDNPAKNVTMKLQSGEADDEVDAELEVKDQRPWKVMANLDNTGTEQTGKTHVSTVLQHANLFGRDHVATLQYTTTAEEPGRVKVYGAGYHIPLYQLGDTVDLYASYSNVDSGKVTAGIFNLAVSGKGATYGARYTHNLARQGELESQLSLGLDYKAYKNSVLLQGLELGNDVTVHPLSLGYQASLSSGAGSVSGQLTLSQNLPGGSKGDQHAFNAVRDGAKAGYTVLRALGSAVKGFSNDWQVRAIFNGQYSPHELVPGEQFGAGGASSVRGFLEREIANDSGATLNLEVYGPNLCPREGWNCRLLGFYDSAYIRRSHPAAGELASTSIGSAGIGARFVLSTYVNLQFDLGHIVKMGATSHHDANRLHIRLGLAY</sequence>
<keyword evidence="8" id="KW-1185">Reference proteome</keyword>
<protein>
    <submittedName>
        <fullName evidence="7">ShlB/FhaC/HecB family hemolysin secretion/activation protein</fullName>
    </submittedName>
</protein>
<keyword evidence="2" id="KW-0812">Transmembrane</keyword>
<keyword evidence="1" id="KW-0472">Membrane</keyword>
<feature type="chain" id="PRO_5046521186" evidence="4">
    <location>
        <begin position="20"/>
        <end position="520"/>
    </location>
</feature>
<feature type="domain" description="Polypeptide-transport-associated ShlB-type" evidence="6">
    <location>
        <begin position="27"/>
        <end position="101"/>
    </location>
</feature>
<dbReference type="PANTHER" id="PTHR34597">
    <property type="entry name" value="SLR1661 PROTEIN"/>
    <property type="match status" value="1"/>
</dbReference>
<proteinExistence type="predicted"/>
<dbReference type="Gene3D" id="3.10.20.310">
    <property type="entry name" value="membrane protein fhac"/>
    <property type="match status" value="1"/>
</dbReference>
<organism evidence="7 8">
    <name type="scientific">Duganella qianjiadongensis</name>
    <dbReference type="NCBI Taxonomy" id="2692176"/>
    <lineage>
        <taxon>Bacteria</taxon>
        <taxon>Pseudomonadati</taxon>
        <taxon>Pseudomonadota</taxon>
        <taxon>Betaproteobacteria</taxon>
        <taxon>Burkholderiales</taxon>
        <taxon>Oxalobacteraceae</taxon>
        <taxon>Telluria group</taxon>
        <taxon>Duganella</taxon>
    </lineage>
</organism>
<dbReference type="Pfam" id="PF03865">
    <property type="entry name" value="ShlB"/>
    <property type="match status" value="1"/>
</dbReference>
<keyword evidence="1" id="KW-1134">Transmembrane beta strand</keyword>
<feature type="domain" description="Haemolysin activator HlyB C-terminal" evidence="5">
    <location>
        <begin position="169"/>
        <end position="477"/>
    </location>
</feature>
<evidence type="ECO:0000259" key="5">
    <source>
        <dbReference type="Pfam" id="PF03865"/>
    </source>
</evidence>
<evidence type="ECO:0000256" key="2">
    <source>
        <dbReference type="ARBA" id="ARBA00022692"/>
    </source>
</evidence>
<dbReference type="InterPro" id="IPR005565">
    <property type="entry name" value="Hemolysn_activator_HlyB_C"/>
</dbReference>
<evidence type="ECO:0000256" key="3">
    <source>
        <dbReference type="ARBA" id="ARBA00023237"/>
    </source>
</evidence>
<keyword evidence="3" id="KW-0998">Cell outer membrane</keyword>
<keyword evidence="4" id="KW-0732">Signal</keyword>
<feature type="signal peptide" evidence="4">
    <location>
        <begin position="1"/>
        <end position="19"/>
    </location>
</feature>
<evidence type="ECO:0000256" key="4">
    <source>
        <dbReference type="SAM" id="SignalP"/>
    </source>
</evidence>
<comment type="caution">
    <text evidence="7">The sequence shown here is derived from an EMBL/GenBank/DDBJ whole genome shotgun (WGS) entry which is preliminary data.</text>
</comment>
<dbReference type="EMBL" id="WWCM01000022">
    <property type="protein sequence ID" value="MYM41771.1"/>
    <property type="molecule type" value="Genomic_DNA"/>
</dbReference>
<name>A0ABW9VQU1_9BURK</name>
<dbReference type="PANTHER" id="PTHR34597:SF6">
    <property type="entry name" value="BLR6126 PROTEIN"/>
    <property type="match status" value="1"/>
</dbReference>
<dbReference type="Proteomes" id="UP000478090">
    <property type="component" value="Unassembled WGS sequence"/>
</dbReference>
<gene>
    <name evidence="7" type="ORF">GTP27_20910</name>
</gene>
<evidence type="ECO:0000313" key="8">
    <source>
        <dbReference type="Proteomes" id="UP000478090"/>
    </source>
</evidence>
<evidence type="ECO:0000256" key="1">
    <source>
        <dbReference type="ARBA" id="ARBA00022452"/>
    </source>
</evidence>
<dbReference type="Gene3D" id="2.40.160.50">
    <property type="entry name" value="membrane protein fhac: a member of the omp85/tpsb transporter family"/>
    <property type="match status" value="1"/>
</dbReference>
<dbReference type="InterPro" id="IPR013686">
    <property type="entry name" value="Polypept-transport_assoc_ShlB"/>
</dbReference>
<evidence type="ECO:0000259" key="6">
    <source>
        <dbReference type="Pfam" id="PF08479"/>
    </source>
</evidence>
<reference evidence="7 8" key="1">
    <citation type="submission" date="2019-12" db="EMBL/GenBank/DDBJ databases">
        <title>Novel species isolated from a subtropical stream in China.</title>
        <authorList>
            <person name="Lu H."/>
        </authorList>
    </citation>
    <scope>NUCLEOTIDE SEQUENCE [LARGE SCALE GENOMIC DNA]</scope>
    <source>
        <strain evidence="7 8">CY13W</strain>
    </source>
</reference>